<gene>
    <name evidence="3" type="primary">LOC100832799</name>
    <name evidence="2" type="ORF">BRADI_1g51420v3</name>
</gene>
<dbReference type="Gramene" id="KQK19940">
    <property type="protein sequence ID" value="KQK19940"/>
    <property type="gene ID" value="BRADI_1g51420v3"/>
</dbReference>
<protein>
    <recommendedName>
        <fullName evidence="1">PP4R3 EVH1-like domain-containing protein</fullName>
    </recommendedName>
</protein>
<dbReference type="PANTHER" id="PTHR23318">
    <property type="entry name" value="ATP SYNTHASE GAMMA-RELATED"/>
    <property type="match status" value="1"/>
</dbReference>
<sequence>MPGVKKKNGQTAPAVPLQPVPMPMPHVKVFRLNDEHRWDDCGEGHVMIDYLEGSKGEVVLAVLDAEDDETMLLHVITRDDIYRKQEETFISWCDPDAGMQLSLSFQDTAACSQVWDMVCKVQRKQRLGPCDSGNDAPPS</sequence>
<dbReference type="Gene3D" id="2.30.29.30">
    <property type="entry name" value="Pleckstrin-homology domain (PH domain)/Phosphotyrosine-binding domain (PTB)"/>
    <property type="match status" value="1"/>
</dbReference>
<dbReference type="OMA" id="WRDPEMA"/>
<dbReference type="EMBL" id="CM000880">
    <property type="protein sequence ID" value="PNT76680.1"/>
    <property type="molecule type" value="Genomic_DNA"/>
</dbReference>
<dbReference type="Gramene" id="PNT76680">
    <property type="protein sequence ID" value="PNT76680"/>
    <property type="gene ID" value="BRADI_1g51420v3"/>
</dbReference>
<dbReference type="KEGG" id="bdi:100832799"/>
<evidence type="ECO:0000313" key="4">
    <source>
        <dbReference type="Proteomes" id="UP000008810"/>
    </source>
</evidence>
<reference evidence="2 3" key="1">
    <citation type="journal article" date="2010" name="Nature">
        <title>Genome sequencing and analysis of the model grass Brachypodium distachyon.</title>
        <authorList>
            <consortium name="International Brachypodium Initiative"/>
        </authorList>
    </citation>
    <scope>NUCLEOTIDE SEQUENCE [LARGE SCALE GENOMIC DNA]</scope>
    <source>
        <strain evidence="2">Bd21</strain>
        <strain evidence="3">cv. Bd21</strain>
    </source>
</reference>
<keyword evidence="4" id="KW-1185">Reference proteome</keyword>
<reference evidence="2" key="2">
    <citation type="submission" date="2017-06" db="EMBL/GenBank/DDBJ databases">
        <title>WGS assembly of Brachypodium distachyon.</title>
        <authorList>
            <consortium name="The International Brachypodium Initiative"/>
            <person name="Lucas S."/>
            <person name="Harmon-Smith M."/>
            <person name="Lail K."/>
            <person name="Tice H."/>
            <person name="Grimwood J."/>
            <person name="Bruce D."/>
            <person name="Barry K."/>
            <person name="Shu S."/>
            <person name="Lindquist E."/>
            <person name="Wang M."/>
            <person name="Pitluck S."/>
            <person name="Vogel J.P."/>
            <person name="Garvin D.F."/>
            <person name="Mockler T.C."/>
            <person name="Schmutz J."/>
            <person name="Rokhsar D."/>
            <person name="Bevan M.W."/>
        </authorList>
    </citation>
    <scope>NUCLEOTIDE SEQUENCE</scope>
    <source>
        <strain evidence="2">Bd21</strain>
    </source>
</reference>
<dbReference type="ExpressionAtlas" id="I1H1S1">
    <property type="expression patterns" value="baseline"/>
</dbReference>
<dbReference type="GO" id="GO:0019888">
    <property type="term" value="F:protein phosphatase regulator activity"/>
    <property type="evidence" value="ECO:0007669"/>
    <property type="project" value="InterPro"/>
</dbReference>
<dbReference type="EMBL" id="CM000880">
    <property type="protein sequence ID" value="PNT76679.1"/>
    <property type="molecule type" value="Genomic_DNA"/>
</dbReference>
<dbReference type="InterPro" id="IPR055236">
    <property type="entry name" value="EVH1_PP4R3"/>
</dbReference>
<dbReference type="SUPFAM" id="SSF50729">
    <property type="entry name" value="PH domain-like"/>
    <property type="match status" value="1"/>
</dbReference>
<dbReference type="HOGENOM" id="CLU_1847864_0_0_1"/>
<evidence type="ECO:0000313" key="3">
    <source>
        <dbReference type="EnsemblPlants" id="PNT76679"/>
    </source>
</evidence>
<organism evidence="3">
    <name type="scientific">Brachypodium distachyon</name>
    <name type="common">Purple false brome</name>
    <name type="synonym">Trachynia distachya</name>
    <dbReference type="NCBI Taxonomy" id="15368"/>
    <lineage>
        <taxon>Eukaryota</taxon>
        <taxon>Viridiplantae</taxon>
        <taxon>Streptophyta</taxon>
        <taxon>Embryophyta</taxon>
        <taxon>Tracheophyta</taxon>
        <taxon>Spermatophyta</taxon>
        <taxon>Magnoliopsida</taxon>
        <taxon>Liliopsida</taxon>
        <taxon>Poales</taxon>
        <taxon>Poaceae</taxon>
        <taxon>BOP clade</taxon>
        <taxon>Pooideae</taxon>
        <taxon>Stipodae</taxon>
        <taxon>Brachypodieae</taxon>
        <taxon>Brachypodium</taxon>
    </lineage>
</organism>
<proteinExistence type="predicted"/>
<dbReference type="EnsemblPlants" id="PNT76680">
    <property type="protein sequence ID" value="PNT76680"/>
    <property type="gene ID" value="BRADI_1g51420v3"/>
</dbReference>
<dbReference type="Proteomes" id="UP000008810">
    <property type="component" value="Chromosome 1"/>
</dbReference>
<dbReference type="Pfam" id="PF22972">
    <property type="entry name" value="EVH1_PP4R3"/>
    <property type="match status" value="1"/>
</dbReference>
<reference evidence="3" key="3">
    <citation type="submission" date="2018-08" db="UniProtKB">
        <authorList>
            <consortium name="EnsemblPlants"/>
        </authorList>
    </citation>
    <scope>IDENTIFICATION</scope>
    <source>
        <strain evidence="3">cv. Bd21</strain>
    </source>
</reference>
<dbReference type="EnsemblPlants" id="KQK19940">
    <property type="protein sequence ID" value="KQK19940"/>
    <property type="gene ID" value="BRADI_1g51420v3"/>
</dbReference>
<dbReference type="OrthoDB" id="27483at2759"/>
<dbReference type="GeneID" id="100832799"/>
<dbReference type="STRING" id="15368.I1H1S1"/>
<dbReference type="Gramene" id="PNT76679">
    <property type="protein sequence ID" value="PNT76679"/>
    <property type="gene ID" value="BRADI_1g51420v3"/>
</dbReference>
<dbReference type="InterPro" id="IPR011993">
    <property type="entry name" value="PH-like_dom_sf"/>
</dbReference>
<dbReference type="EnsemblPlants" id="PNT76679">
    <property type="protein sequence ID" value="PNT76679"/>
    <property type="gene ID" value="BRADI_1g51420v3"/>
</dbReference>
<name>I1H1S1_BRADI</name>
<dbReference type="PANTHER" id="PTHR23318:SF0">
    <property type="entry name" value="SERINE_THREONINE-PROTEIN PHOSPHATASE 4 REGULATORY SUBUNIT 3"/>
    <property type="match status" value="1"/>
</dbReference>
<accession>I1H1S1</accession>
<dbReference type="AlphaFoldDB" id="I1H1S1"/>
<feature type="domain" description="PP4R3 EVH1-like" evidence="1">
    <location>
        <begin position="26"/>
        <end position="124"/>
    </location>
</feature>
<dbReference type="InterPro" id="IPR051137">
    <property type="entry name" value="PP4R3-like"/>
</dbReference>
<dbReference type="EMBL" id="CM000880">
    <property type="protein sequence ID" value="KQK19940.1"/>
    <property type="molecule type" value="Genomic_DNA"/>
</dbReference>
<evidence type="ECO:0000313" key="2">
    <source>
        <dbReference type="EMBL" id="KQK19940.1"/>
    </source>
</evidence>
<dbReference type="RefSeq" id="XP_003557226.1">
    <property type="nucleotide sequence ID" value="XM_003557178.4"/>
</dbReference>
<evidence type="ECO:0000259" key="1">
    <source>
        <dbReference type="Pfam" id="PF22972"/>
    </source>
</evidence>